<gene>
    <name evidence="2" type="ordered locus">DSY2804</name>
</gene>
<dbReference type="Pfam" id="PF00078">
    <property type="entry name" value="RVT_1"/>
    <property type="match status" value="1"/>
</dbReference>
<dbReference type="KEGG" id="dsy:DSY2804"/>
<dbReference type="PROSITE" id="PS50878">
    <property type="entry name" value="RT_POL"/>
    <property type="match status" value="1"/>
</dbReference>
<evidence type="ECO:0000313" key="2">
    <source>
        <dbReference type="EMBL" id="BAE84593.1"/>
    </source>
</evidence>
<protein>
    <recommendedName>
        <fullName evidence="1">Reverse transcriptase domain-containing protein</fullName>
    </recommendedName>
</protein>
<feature type="domain" description="Reverse transcriptase" evidence="1">
    <location>
        <begin position="47"/>
        <end position="281"/>
    </location>
</feature>
<dbReference type="Proteomes" id="UP000001946">
    <property type="component" value="Chromosome"/>
</dbReference>
<evidence type="ECO:0000313" key="3">
    <source>
        <dbReference type="Proteomes" id="UP000001946"/>
    </source>
</evidence>
<dbReference type="STRING" id="138119.DSY2804"/>
<reference evidence="2 3" key="1">
    <citation type="journal article" date="2006" name="J. Bacteriol.">
        <title>Complete genome sequence of the dehalorespiring bacterium Desulfitobacterium hafniense Y51 and comparison with Dehalococcoides ethenogenes 195.</title>
        <authorList>
            <person name="Nonaka H."/>
            <person name="Keresztes G."/>
            <person name="Shinoda Y."/>
            <person name="Ikenaga Y."/>
            <person name="Abe M."/>
            <person name="Naito K."/>
            <person name="Inatomi K."/>
            <person name="Furukawa K."/>
            <person name="Inui M."/>
            <person name="Yukawa H."/>
        </authorList>
    </citation>
    <scope>NUCLEOTIDE SEQUENCE [LARGE SCALE GENOMIC DNA]</scope>
    <source>
        <strain evidence="2 3">Y51</strain>
    </source>
</reference>
<keyword evidence="3" id="KW-1185">Reference proteome</keyword>
<dbReference type="PANTHER" id="PTHR34047">
    <property type="entry name" value="NUCLEAR INTRON MATURASE 1, MITOCHONDRIAL-RELATED"/>
    <property type="match status" value="1"/>
</dbReference>
<dbReference type="EMBL" id="AP008230">
    <property type="protein sequence ID" value="BAE84593.1"/>
    <property type="molecule type" value="Genomic_DNA"/>
</dbReference>
<dbReference type="InterPro" id="IPR000477">
    <property type="entry name" value="RT_dom"/>
</dbReference>
<organism evidence="2 3">
    <name type="scientific">Desulfitobacterium hafniense (strain Y51)</name>
    <dbReference type="NCBI Taxonomy" id="138119"/>
    <lineage>
        <taxon>Bacteria</taxon>
        <taxon>Bacillati</taxon>
        <taxon>Bacillota</taxon>
        <taxon>Clostridia</taxon>
        <taxon>Eubacteriales</taxon>
        <taxon>Desulfitobacteriaceae</taxon>
        <taxon>Desulfitobacterium</taxon>
    </lineage>
</organism>
<dbReference type="InterPro" id="IPR043502">
    <property type="entry name" value="DNA/RNA_pol_sf"/>
</dbReference>
<evidence type="ECO:0000259" key="1">
    <source>
        <dbReference type="PROSITE" id="PS50878"/>
    </source>
</evidence>
<dbReference type="PANTHER" id="PTHR34047:SF8">
    <property type="entry name" value="PROTEIN YKFC"/>
    <property type="match status" value="1"/>
</dbReference>
<accession>Q24TP9</accession>
<name>Q24TP9_DESHY</name>
<dbReference type="AlphaFoldDB" id="Q24TP9"/>
<dbReference type="CDD" id="cd01646">
    <property type="entry name" value="RT_Bac_retron_I"/>
    <property type="match status" value="1"/>
</dbReference>
<proteinExistence type="predicted"/>
<dbReference type="HOGENOM" id="CLU_036994_1_0_9"/>
<dbReference type="InterPro" id="IPR051083">
    <property type="entry name" value="GrpII_Intron_Splice-Mob/Def"/>
</dbReference>
<dbReference type="eggNOG" id="COG3344">
    <property type="taxonomic scope" value="Bacteria"/>
</dbReference>
<sequence length="525" mass="61764">MPMLKLAERSLDWALLHIEKYGDTDIFPVPFEFEAIRYQWEQSMRSWLRSQDILQWTPRPYRRCLTPKHRYGFRVATQLDPLETIVFTSLVYEIGKDIESARIPKEEKIAFSHRFAAKPDGRMYDSEYSWDLFQDHCGELVESNDYRYVVIADIADFYPRIYFHPLENALSECTRKKNHIKAITSMIKNWNFSVSYGIPVGSAASRLLAELVIDDVDRGLLSEGVKHCRYVDDYRIFCKNEREAHEHLALLANTLFENHGLTLQQHKTRILPIEEFYNHYLQRENSQELNSLSAKFYHILDSLGIENRYEDIDYDDLAADVQAQIDNLNLMGILKEQVLETEAIDIPLVRFVLKRLKQIDSEESVDFVLDNINQLYPVFKEVITYITSLRSLNTADKHEIGKKLIQLLEDSIVSHLEYHRLWVFDTFTKDREWDNEGKFVNLYNSYHDEFSQRKLILALGRAQQHSWFKSRKRTVNQMSPWLKRAFLAAASCLPGDEAEHWYKSLQGSLDPLELTITKWVQANPF</sequence>
<dbReference type="SUPFAM" id="SSF56672">
    <property type="entry name" value="DNA/RNA polymerases"/>
    <property type="match status" value="1"/>
</dbReference>